<evidence type="ECO:0000256" key="2">
    <source>
        <dbReference type="ARBA" id="ARBA00022630"/>
    </source>
</evidence>
<keyword evidence="2 7" id="KW-0285">Flavoprotein</keyword>
<dbReference type="EMBL" id="FNAK01000005">
    <property type="protein sequence ID" value="SDE26669.1"/>
    <property type="molecule type" value="Genomic_DNA"/>
</dbReference>
<feature type="binding site" evidence="7">
    <location>
        <begin position="318"/>
        <end position="322"/>
    </location>
    <ligand>
        <name>FMN</name>
        <dbReference type="ChEBI" id="CHEBI:58210"/>
    </ligand>
</feature>
<dbReference type="InterPro" id="IPR012133">
    <property type="entry name" value="Alpha-hydoxy_acid_DH_FMN"/>
</dbReference>
<feature type="binding site" evidence="7">
    <location>
        <position position="35"/>
    </location>
    <ligand>
        <name>glyoxylate</name>
        <dbReference type="ChEBI" id="CHEBI:36655"/>
    </ligand>
</feature>
<dbReference type="PIRSF" id="PIRSF000138">
    <property type="entry name" value="Al-hdrx_acd_dh"/>
    <property type="match status" value="1"/>
</dbReference>
<comment type="cofactor">
    <cofactor evidence="1">
        <name>FMN</name>
        <dbReference type="ChEBI" id="CHEBI:58210"/>
    </cofactor>
</comment>
<evidence type="ECO:0000256" key="5">
    <source>
        <dbReference type="ARBA" id="ARBA00024042"/>
    </source>
</evidence>
<feature type="binding site" evidence="7">
    <location>
        <position position="263"/>
    </location>
    <ligand>
        <name>glyoxylate</name>
        <dbReference type="ChEBI" id="CHEBI:36655"/>
    </ligand>
</feature>
<evidence type="ECO:0000256" key="1">
    <source>
        <dbReference type="ARBA" id="ARBA00001917"/>
    </source>
</evidence>
<feature type="binding site" evidence="7">
    <location>
        <begin position="88"/>
        <end position="90"/>
    </location>
    <ligand>
        <name>FMN</name>
        <dbReference type="ChEBI" id="CHEBI:58210"/>
    </ligand>
</feature>
<dbReference type="FunFam" id="3.20.20.70:FF:000029">
    <property type="entry name" value="L-lactate dehydrogenase"/>
    <property type="match status" value="1"/>
</dbReference>
<dbReference type="OrthoDB" id="9770452at2"/>
<feature type="domain" description="FMN hydroxy acid dehydrogenase" evidence="8">
    <location>
        <begin position="9"/>
        <end position="392"/>
    </location>
</feature>
<organism evidence="9 10">
    <name type="scientific">Kordiimonas lacus</name>
    <dbReference type="NCBI Taxonomy" id="637679"/>
    <lineage>
        <taxon>Bacteria</taxon>
        <taxon>Pseudomonadati</taxon>
        <taxon>Pseudomonadota</taxon>
        <taxon>Alphaproteobacteria</taxon>
        <taxon>Kordiimonadales</taxon>
        <taxon>Kordiimonadaceae</taxon>
        <taxon>Kordiimonas</taxon>
    </lineage>
</organism>
<evidence type="ECO:0000256" key="7">
    <source>
        <dbReference type="PIRSR" id="PIRSR000138-2"/>
    </source>
</evidence>
<feature type="binding site" evidence="7">
    <location>
        <position position="175"/>
    </location>
    <ligand>
        <name>glyoxylate</name>
        <dbReference type="ChEBI" id="CHEBI:36655"/>
    </ligand>
</feature>
<feature type="binding site" evidence="7">
    <location>
        <position position="140"/>
    </location>
    <ligand>
        <name>glyoxylate</name>
        <dbReference type="ChEBI" id="CHEBI:36655"/>
    </ligand>
</feature>
<dbReference type="Gene3D" id="3.20.20.70">
    <property type="entry name" value="Aldolase class I"/>
    <property type="match status" value="1"/>
</dbReference>
<evidence type="ECO:0000259" key="8">
    <source>
        <dbReference type="PROSITE" id="PS51349"/>
    </source>
</evidence>
<dbReference type="InterPro" id="IPR008259">
    <property type="entry name" value="FMN_hydac_DH_AS"/>
</dbReference>
<dbReference type="GO" id="GO:0010181">
    <property type="term" value="F:FMN binding"/>
    <property type="evidence" value="ECO:0007669"/>
    <property type="project" value="InterPro"/>
</dbReference>
<dbReference type="PROSITE" id="PS00557">
    <property type="entry name" value="FMN_HYDROXY_ACID_DH_1"/>
    <property type="match status" value="1"/>
</dbReference>
<sequence length="397" mass="42645">MATGDKRLVRLDKLLNTDDFRKAAKRKLPAPMFHYLDGGADDEWTLADNTDAFTRYPLLPEYLKDLSVVDTTTRLLGAELKAPLILSPTGMNRLFHHEREPAVARAAARHGLMYSLSTLGTTSMEDVAAASGGPKMFQIYIHKDRGLTMEFVARAKAAGYDALCLTVDMVAGGNRERDLRTGFLMPPKLTLSSLSSFITHPGWTFNLLRNSDFRLANVAHRQDALASGAMGVISYVNSQFDHSVTWDDAAKVIEAWGGPFAIKGILSPADAVRARDVGASAVMISNHGGRQLDGAAAPIDCVAPMRDAVGADMELIVDGGVRRGNHVVKALALGANAVSFGRPYLYALAAAGEAGVDRMLGLMVDEIRRSLALSGCATVAAAGRHLLAPERPAVYQK</sequence>
<dbReference type="PROSITE" id="PS51349">
    <property type="entry name" value="FMN_HYDROXY_ACID_DH_2"/>
    <property type="match status" value="1"/>
</dbReference>
<feature type="binding site" evidence="7">
    <location>
        <begin position="341"/>
        <end position="342"/>
    </location>
    <ligand>
        <name>FMN</name>
        <dbReference type="ChEBI" id="CHEBI:58210"/>
    </ligand>
</feature>
<evidence type="ECO:0000256" key="6">
    <source>
        <dbReference type="PIRSR" id="PIRSR000138-1"/>
    </source>
</evidence>
<comment type="similarity">
    <text evidence="5">Belongs to the FMN-dependent alpha-hydroxy acid dehydrogenase family.</text>
</comment>
<evidence type="ECO:0000256" key="3">
    <source>
        <dbReference type="ARBA" id="ARBA00022643"/>
    </source>
</evidence>
<accession>A0A1G7BI12</accession>
<dbReference type="InterPro" id="IPR037396">
    <property type="entry name" value="FMN_HAD"/>
</dbReference>
<evidence type="ECO:0000256" key="4">
    <source>
        <dbReference type="ARBA" id="ARBA00023002"/>
    </source>
</evidence>
<keyword evidence="3 7" id="KW-0288">FMN</keyword>
<dbReference type="SUPFAM" id="SSF51395">
    <property type="entry name" value="FMN-linked oxidoreductases"/>
    <property type="match status" value="1"/>
</dbReference>
<dbReference type="CDD" id="cd02809">
    <property type="entry name" value="alpha_hydroxyacid_oxid_FMN"/>
    <property type="match status" value="1"/>
</dbReference>
<dbReference type="InterPro" id="IPR013785">
    <property type="entry name" value="Aldolase_TIM"/>
</dbReference>
<feature type="binding site" evidence="7">
    <location>
        <position position="166"/>
    </location>
    <ligand>
        <name>FMN</name>
        <dbReference type="ChEBI" id="CHEBI:58210"/>
    </ligand>
</feature>
<feature type="active site" description="Proton acceptor" evidence="6">
    <location>
        <position position="287"/>
    </location>
</feature>
<evidence type="ECO:0000313" key="10">
    <source>
        <dbReference type="Proteomes" id="UP000183685"/>
    </source>
</evidence>
<protein>
    <submittedName>
        <fullName evidence="9">L-lactate dehydrogenase (Cytochrome)</fullName>
    </submittedName>
</protein>
<keyword evidence="10" id="KW-1185">Reference proteome</keyword>
<dbReference type="AlphaFoldDB" id="A0A1G7BI12"/>
<feature type="binding site" evidence="7">
    <location>
        <position position="285"/>
    </location>
    <ligand>
        <name>FMN</name>
        <dbReference type="ChEBI" id="CHEBI:58210"/>
    </ligand>
</feature>
<dbReference type="Proteomes" id="UP000183685">
    <property type="component" value="Unassembled WGS sequence"/>
</dbReference>
<dbReference type="InterPro" id="IPR000262">
    <property type="entry name" value="FMN-dep_DH"/>
</dbReference>
<evidence type="ECO:0000313" key="9">
    <source>
        <dbReference type="EMBL" id="SDE26669.1"/>
    </source>
</evidence>
<gene>
    <name evidence="9" type="ORF">SAMN04488071_2526</name>
</gene>
<feature type="binding site" evidence="7">
    <location>
        <position position="290"/>
    </location>
    <ligand>
        <name>glyoxylate</name>
        <dbReference type="ChEBI" id="CHEBI:36655"/>
    </ligand>
</feature>
<dbReference type="PANTHER" id="PTHR10578:SF149">
    <property type="entry name" value="2-HYDROXYACID OXIDASE 2"/>
    <property type="match status" value="1"/>
</dbReference>
<dbReference type="GO" id="GO:0016614">
    <property type="term" value="F:oxidoreductase activity, acting on CH-OH group of donors"/>
    <property type="evidence" value="ECO:0007669"/>
    <property type="project" value="UniProtKB-ARBA"/>
</dbReference>
<dbReference type="PANTHER" id="PTHR10578">
    <property type="entry name" value="S -2-HYDROXY-ACID OXIDASE-RELATED"/>
    <property type="match status" value="1"/>
</dbReference>
<keyword evidence="4" id="KW-0560">Oxidoreductase</keyword>
<feature type="binding site" evidence="7">
    <location>
        <position position="138"/>
    </location>
    <ligand>
        <name>FMN</name>
        <dbReference type="ChEBI" id="CHEBI:58210"/>
    </ligand>
</feature>
<feature type="binding site" evidence="7">
    <location>
        <position position="287"/>
    </location>
    <ligand>
        <name>glyoxylate</name>
        <dbReference type="ChEBI" id="CHEBI:36655"/>
    </ligand>
</feature>
<name>A0A1G7BI12_9PROT</name>
<dbReference type="Pfam" id="PF01070">
    <property type="entry name" value="FMN_dh"/>
    <property type="match status" value="1"/>
</dbReference>
<reference evidence="9 10" key="1">
    <citation type="submission" date="2016-10" db="EMBL/GenBank/DDBJ databases">
        <authorList>
            <person name="de Groot N.N."/>
        </authorList>
    </citation>
    <scope>NUCLEOTIDE SEQUENCE [LARGE SCALE GENOMIC DNA]</scope>
    <source>
        <strain evidence="9 10">CGMCC 1.9109</strain>
    </source>
</reference>
<feature type="binding site" evidence="7">
    <location>
        <position position="117"/>
    </location>
    <ligand>
        <name>FMN</name>
        <dbReference type="ChEBI" id="CHEBI:58210"/>
    </ligand>
</feature>
<proteinExistence type="inferred from homology"/>
<dbReference type="STRING" id="637679.GCA_001550055_03691"/>